<feature type="transmembrane region" description="Helical" evidence="9">
    <location>
        <begin position="254"/>
        <end position="273"/>
    </location>
</feature>
<dbReference type="EMBL" id="FPCH01000003">
    <property type="protein sequence ID" value="SFV37421.1"/>
    <property type="molecule type" value="Genomic_DNA"/>
</dbReference>
<feature type="transmembrane region" description="Helical" evidence="9">
    <location>
        <begin position="135"/>
        <end position="161"/>
    </location>
</feature>
<organism evidence="11 12">
    <name type="scientific">Hyphomicrobium facile</name>
    <dbReference type="NCBI Taxonomy" id="51670"/>
    <lineage>
        <taxon>Bacteria</taxon>
        <taxon>Pseudomonadati</taxon>
        <taxon>Pseudomonadota</taxon>
        <taxon>Alphaproteobacteria</taxon>
        <taxon>Hyphomicrobiales</taxon>
        <taxon>Hyphomicrobiaceae</taxon>
        <taxon>Hyphomicrobium</taxon>
    </lineage>
</organism>
<keyword evidence="3" id="KW-1003">Cell membrane</keyword>
<dbReference type="GO" id="GO:1904680">
    <property type="term" value="F:peptide transmembrane transporter activity"/>
    <property type="evidence" value="ECO:0007669"/>
    <property type="project" value="InterPro"/>
</dbReference>
<dbReference type="RefSeq" id="WP_092868667.1">
    <property type="nucleotide sequence ID" value="NZ_FPCH01000003.1"/>
</dbReference>
<dbReference type="InterPro" id="IPR005279">
    <property type="entry name" value="Dipep/tripep_permease"/>
</dbReference>
<dbReference type="PROSITE" id="PS01023">
    <property type="entry name" value="PTR2_2"/>
    <property type="match status" value="1"/>
</dbReference>
<comment type="similarity">
    <text evidence="8">Belongs to the major facilitator superfamily. Proton-dependent oligopeptide transporter (POT/PTR) (TC 2.A.17) family.</text>
</comment>
<evidence type="ECO:0000256" key="1">
    <source>
        <dbReference type="ARBA" id="ARBA00004651"/>
    </source>
</evidence>
<feature type="transmembrane region" description="Helical" evidence="9">
    <location>
        <begin position="84"/>
        <end position="103"/>
    </location>
</feature>
<evidence type="ECO:0000313" key="12">
    <source>
        <dbReference type="Proteomes" id="UP000199423"/>
    </source>
</evidence>
<keyword evidence="12" id="KW-1185">Reference proteome</keyword>
<sequence length="516" mass="54707">MPSRKSEHVSANGGAASIVAEPRSSWFGLGLGLSSHPRGLSALYFTELWERFSYYGMRALLVLFMVAPITEGGLGFATPNAGSIYGTYAMAVYLLALPGGFIADRLLGAKRSVLFGGATIACGHYALAWPSPSTFYLGLALIAIGTGLFKPNISALVGGLYSKDDTRRDAGFSLFYMGINIGAFLAPLVTGFLAQSSMFKGWLAAAGFDPRMSWHWGFAAAGVGMTISMVLFYLNRNELKDPDVAAPESTSSVVRQGILVSVGSLALLAIALLSDVEGFHWLRWLFVVLPLLGIAYGATRQNDPDARRMAAVGVFFIAAMIFWAVFEQAGTTLSLFADALTRNEVLGFSFPSSWFQSANPIFVILLAPIVAALWIKLGKLQPSSPVKFGLGLVFLAGAFLLMVPAATYAADGRVSPLWLLGLYLLFTIGELMLSPVGLSTMTRIAPPRMSGQVLGIWFLATAFGNKLAGDIGGAFTASDPDALALSFLAQAGLVAVAAALMFAIAPTVRRLSEGES</sequence>
<protein>
    <submittedName>
        <fullName evidence="11">Proton-dependent oligopeptide transporter, POT family</fullName>
    </submittedName>
</protein>
<dbReference type="STRING" id="51670.SAMN04488557_3154"/>
<keyword evidence="7 9" id="KW-0472">Membrane</keyword>
<feature type="transmembrane region" description="Helical" evidence="9">
    <location>
        <begin position="59"/>
        <end position="78"/>
    </location>
</feature>
<dbReference type="OrthoDB" id="9772725at2"/>
<dbReference type="GO" id="GO:0006857">
    <property type="term" value="P:oligopeptide transport"/>
    <property type="evidence" value="ECO:0007669"/>
    <property type="project" value="InterPro"/>
</dbReference>
<dbReference type="PANTHER" id="PTHR23517">
    <property type="entry name" value="RESISTANCE PROTEIN MDTM, PUTATIVE-RELATED-RELATED"/>
    <property type="match status" value="1"/>
</dbReference>
<keyword evidence="2 8" id="KW-0813">Transport</keyword>
<evidence type="ECO:0000256" key="2">
    <source>
        <dbReference type="ARBA" id="ARBA00022448"/>
    </source>
</evidence>
<keyword evidence="5" id="KW-0571">Peptide transport</keyword>
<evidence type="ECO:0000259" key="10">
    <source>
        <dbReference type="PROSITE" id="PS50850"/>
    </source>
</evidence>
<feature type="transmembrane region" description="Helical" evidence="9">
    <location>
        <begin position="214"/>
        <end position="234"/>
    </location>
</feature>
<evidence type="ECO:0000313" key="11">
    <source>
        <dbReference type="EMBL" id="SFV37421.1"/>
    </source>
</evidence>
<proteinExistence type="inferred from homology"/>
<dbReference type="PROSITE" id="PS50850">
    <property type="entry name" value="MFS"/>
    <property type="match status" value="1"/>
</dbReference>
<feature type="transmembrane region" description="Helical" evidence="9">
    <location>
        <begin position="173"/>
        <end position="194"/>
    </location>
</feature>
<dbReference type="InterPro" id="IPR000109">
    <property type="entry name" value="POT_fam"/>
</dbReference>
<dbReference type="NCBIfam" id="TIGR00924">
    <property type="entry name" value="yjdL_sub1_fam"/>
    <property type="match status" value="1"/>
</dbReference>
<reference evidence="12" key="1">
    <citation type="submission" date="2016-10" db="EMBL/GenBank/DDBJ databases">
        <authorList>
            <person name="Varghese N."/>
            <person name="Submissions S."/>
        </authorList>
    </citation>
    <scope>NUCLEOTIDE SEQUENCE [LARGE SCALE GENOMIC DNA]</scope>
    <source>
        <strain evidence="12">DSM 1565</strain>
    </source>
</reference>
<accession>A0A1I7NRW4</accession>
<dbReference type="Proteomes" id="UP000199423">
    <property type="component" value="Unassembled WGS sequence"/>
</dbReference>
<evidence type="ECO:0000256" key="3">
    <source>
        <dbReference type="ARBA" id="ARBA00022475"/>
    </source>
</evidence>
<dbReference type="SUPFAM" id="SSF103473">
    <property type="entry name" value="MFS general substrate transporter"/>
    <property type="match status" value="1"/>
</dbReference>
<feature type="transmembrane region" description="Helical" evidence="9">
    <location>
        <begin position="358"/>
        <end position="377"/>
    </location>
</feature>
<keyword evidence="6 9" id="KW-1133">Transmembrane helix</keyword>
<gene>
    <name evidence="11" type="ORF">SAMN04488557_3154</name>
</gene>
<feature type="transmembrane region" description="Helical" evidence="9">
    <location>
        <begin position="389"/>
        <end position="410"/>
    </location>
</feature>
<keyword evidence="4 8" id="KW-0812">Transmembrane</keyword>
<dbReference type="PANTHER" id="PTHR23517:SF15">
    <property type="entry name" value="PROTON-DEPENDENT OLIGOPEPTIDE FAMILY TRANSPORT PROTEIN"/>
    <property type="match status" value="1"/>
</dbReference>
<evidence type="ECO:0000256" key="7">
    <source>
        <dbReference type="ARBA" id="ARBA00023136"/>
    </source>
</evidence>
<name>A0A1I7NRW4_9HYPH</name>
<feature type="transmembrane region" description="Helical" evidence="9">
    <location>
        <begin position="112"/>
        <end position="129"/>
    </location>
</feature>
<dbReference type="InterPro" id="IPR036259">
    <property type="entry name" value="MFS_trans_sf"/>
</dbReference>
<dbReference type="Pfam" id="PF00854">
    <property type="entry name" value="PTR2"/>
    <property type="match status" value="1"/>
</dbReference>
<evidence type="ECO:0000256" key="4">
    <source>
        <dbReference type="ARBA" id="ARBA00022692"/>
    </source>
</evidence>
<keyword evidence="5" id="KW-0653">Protein transport</keyword>
<dbReference type="InterPro" id="IPR020846">
    <property type="entry name" value="MFS_dom"/>
</dbReference>
<feature type="transmembrane region" description="Helical" evidence="9">
    <location>
        <begin position="309"/>
        <end position="326"/>
    </location>
</feature>
<dbReference type="CDD" id="cd17346">
    <property type="entry name" value="MFS_DtpA_like"/>
    <property type="match status" value="1"/>
</dbReference>
<dbReference type="InterPro" id="IPR018456">
    <property type="entry name" value="PTR2_symporter_CS"/>
</dbReference>
<dbReference type="AlphaFoldDB" id="A0A1I7NRW4"/>
<dbReference type="GO" id="GO:0005886">
    <property type="term" value="C:plasma membrane"/>
    <property type="evidence" value="ECO:0007669"/>
    <property type="project" value="UniProtKB-SubCell"/>
</dbReference>
<feature type="domain" description="Major facilitator superfamily (MFS) profile" evidence="10">
    <location>
        <begin position="42"/>
        <end position="509"/>
    </location>
</feature>
<evidence type="ECO:0000256" key="9">
    <source>
        <dbReference type="SAM" id="Phobius"/>
    </source>
</evidence>
<feature type="transmembrane region" description="Helical" evidence="9">
    <location>
        <begin position="454"/>
        <end position="477"/>
    </location>
</feature>
<dbReference type="InterPro" id="IPR050171">
    <property type="entry name" value="MFS_Transporters"/>
</dbReference>
<feature type="transmembrane region" description="Helical" evidence="9">
    <location>
        <begin position="483"/>
        <end position="505"/>
    </location>
</feature>
<dbReference type="Gene3D" id="1.20.1250.20">
    <property type="entry name" value="MFS general substrate transporter like domains"/>
    <property type="match status" value="1"/>
</dbReference>
<feature type="transmembrane region" description="Helical" evidence="9">
    <location>
        <begin position="416"/>
        <end position="433"/>
    </location>
</feature>
<feature type="transmembrane region" description="Helical" evidence="9">
    <location>
        <begin position="279"/>
        <end position="297"/>
    </location>
</feature>
<comment type="subcellular location">
    <subcellularLocation>
        <location evidence="1">Cell membrane</location>
        <topology evidence="1">Multi-pass membrane protein</topology>
    </subcellularLocation>
    <subcellularLocation>
        <location evidence="8">Membrane</location>
        <topology evidence="8">Multi-pass membrane protein</topology>
    </subcellularLocation>
</comment>
<evidence type="ECO:0000256" key="6">
    <source>
        <dbReference type="ARBA" id="ARBA00022989"/>
    </source>
</evidence>
<evidence type="ECO:0000256" key="8">
    <source>
        <dbReference type="RuleBase" id="RU003755"/>
    </source>
</evidence>
<evidence type="ECO:0000256" key="5">
    <source>
        <dbReference type="ARBA" id="ARBA00022856"/>
    </source>
</evidence>